<protein>
    <submittedName>
        <fullName evidence="2">Uncharacterized protein</fullName>
    </submittedName>
</protein>
<dbReference type="AlphaFoldDB" id="A0A9P5C4Q9"/>
<evidence type="ECO:0000313" key="3">
    <source>
        <dbReference type="Proteomes" id="UP000758155"/>
    </source>
</evidence>
<evidence type="ECO:0000256" key="1">
    <source>
        <dbReference type="SAM" id="MobiDB-lite"/>
    </source>
</evidence>
<dbReference type="InterPro" id="IPR053221">
    <property type="entry name" value="Burnettramic_acid_biosynth"/>
</dbReference>
<dbReference type="EMBL" id="SWKV01000008">
    <property type="protein sequence ID" value="KAF3044719.1"/>
    <property type="molecule type" value="Genomic_DNA"/>
</dbReference>
<dbReference type="Proteomes" id="UP000758155">
    <property type="component" value="Unassembled WGS sequence"/>
</dbReference>
<comment type="caution">
    <text evidence="2">The sequence shown here is derived from an EMBL/GenBank/DDBJ whole genome shotgun (WGS) entry which is preliminary data.</text>
</comment>
<gene>
    <name evidence="2" type="ORF">E8E12_009721</name>
</gene>
<dbReference type="OrthoDB" id="3433125at2759"/>
<dbReference type="PANTHER" id="PTHR38887">
    <property type="entry name" value="CHROMOSOME 21, WHOLE GENOME SHOTGUN SEQUENCE"/>
    <property type="match status" value="1"/>
</dbReference>
<sequence>MLSNIKAKLITEAVKERDKYFTKDAPSKKKSDELIQATAATVGFFSEMNHHRKEKKSKSDIKEVEAATVTGPDTTSQTSEERASEPALAPTDLAAAFLNRHPSPTSADSHPLPDLITPVLIPQRRPNIRGRGFALAYAPILSTFDISQNAFLDFIITLNASIKPSPYLSAINLTSFACEASPEPLIGFLIGEAVETVTDAIMEVQSRMRSNDFLHKINDGFFMPRGLFAFVGMWRPNGNTNERAAARCVGEVTSTSHPQVNVLSTAALIEESKTIAAKGGWRSFQNQVHLAMLRADGEIAAIAPAPLLWPSAEEIAAAETPGKKFKNKSRIDRAGMWNLLYLVIVQHSSLSDRL</sequence>
<feature type="region of interest" description="Disordered" evidence="1">
    <location>
        <begin position="49"/>
        <end position="86"/>
    </location>
</feature>
<proteinExistence type="predicted"/>
<evidence type="ECO:0000313" key="2">
    <source>
        <dbReference type="EMBL" id="KAF3044719.1"/>
    </source>
</evidence>
<accession>A0A9P5C4Q9</accession>
<dbReference type="PANTHER" id="PTHR38887:SF1">
    <property type="entry name" value="RAS MODIFICATION PROTEIN ERF4"/>
    <property type="match status" value="1"/>
</dbReference>
<reference evidence="2" key="1">
    <citation type="submission" date="2019-04" db="EMBL/GenBank/DDBJ databases">
        <title>Sequencing of skin fungus with MAO and IRED activity.</title>
        <authorList>
            <person name="Marsaioli A.J."/>
            <person name="Bonatto J.M.C."/>
            <person name="Reis Junior O."/>
        </authorList>
    </citation>
    <scope>NUCLEOTIDE SEQUENCE</scope>
    <source>
        <strain evidence="2">28M1</strain>
    </source>
</reference>
<organism evidence="2 3">
    <name type="scientific">Didymella heteroderae</name>
    <dbReference type="NCBI Taxonomy" id="1769908"/>
    <lineage>
        <taxon>Eukaryota</taxon>
        <taxon>Fungi</taxon>
        <taxon>Dikarya</taxon>
        <taxon>Ascomycota</taxon>
        <taxon>Pezizomycotina</taxon>
        <taxon>Dothideomycetes</taxon>
        <taxon>Pleosporomycetidae</taxon>
        <taxon>Pleosporales</taxon>
        <taxon>Pleosporineae</taxon>
        <taxon>Didymellaceae</taxon>
        <taxon>Didymella</taxon>
    </lineage>
</organism>
<keyword evidence="3" id="KW-1185">Reference proteome</keyword>
<name>A0A9P5C4Q9_9PLEO</name>